<dbReference type="InterPro" id="IPR054728">
    <property type="entry name" value="RsmB-like_ferredoxin"/>
</dbReference>
<comment type="catalytic activity">
    <reaction evidence="12">
        <text>cytidine(967) in 16S rRNA + S-adenosyl-L-methionine = 5-methylcytidine(967) in 16S rRNA + S-adenosyl-L-homocysteine + H(+)</text>
        <dbReference type="Rhea" id="RHEA:42748"/>
        <dbReference type="Rhea" id="RHEA-COMP:10219"/>
        <dbReference type="Rhea" id="RHEA-COMP:10220"/>
        <dbReference type="ChEBI" id="CHEBI:15378"/>
        <dbReference type="ChEBI" id="CHEBI:57856"/>
        <dbReference type="ChEBI" id="CHEBI:59789"/>
        <dbReference type="ChEBI" id="CHEBI:74483"/>
        <dbReference type="ChEBI" id="CHEBI:82748"/>
        <dbReference type="EC" id="2.1.1.176"/>
    </reaction>
</comment>
<dbReference type="InterPro" id="IPR029063">
    <property type="entry name" value="SAM-dependent_MTases_sf"/>
</dbReference>
<dbReference type="PROSITE" id="PS51686">
    <property type="entry name" value="SAM_MT_RSMB_NOP"/>
    <property type="match status" value="1"/>
</dbReference>
<gene>
    <name evidence="15" type="primary">sun</name>
    <name evidence="15" type="ORF">HMPREF0634_1339</name>
</gene>
<feature type="domain" description="SAM-dependent MTase RsmB/NOP-type" evidence="14">
    <location>
        <begin position="167"/>
        <end position="447"/>
    </location>
</feature>
<dbReference type="eggNOG" id="COG0781">
    <property type="taxonomic scope" value="Bacteria"/>
</dbReference>
<dbReference type="GO" id="GO:0003723">
    <property type="term" value="F:RNA binding"/>
    <property type="evidence" value="ECO:0007669"/>
    <property type="project" value="UniProtKB-UniRule"/>
</dbReference>
<dbReference type="Gene3D" id="3.30.70.1170">
    <property type="entry name" value="Sun protein, domain 3"/>
    <property type="match status" value="1"/>
</dbReference>
<feature type="binding site" evidence="13">
    <location>
        <position position="289"/>
    </location>
    <ligand>
        <name>S-adenosyl-L-methionine</name>
        <dbReference type="ChEBI" id="CHEBI:59789"/>
    </ligand>
</feature>
<keyword evidence="6 13" id="KW-0489">Methyltransferase</keyword>
<sequence>MSARYLAYKILFDIEVNGNYSNMALNKYLNEAGLDDQDKGFVTELVYGIIEKKRYLDYMINKVSKIKVRKMQHSVKLVLRMGVYQLVYMDGVTDYAAINESVNIMKKLDKRSASFVNAVLRNISRNLDEVKDISLNTVDKLAIYYSYENWIVENLVKEYGFERTEAILRALSQKPNIYLRVNRTKLRPGQSMDYLVGQIIGRIIDQGLEASRVEGLEEAIKVKGLKSIDKHPLFREGYVSVQDISSILVAKVMNPKRESRVLDLCAAPGGKSTHIGELMENTGHLISQDIFDHKIKLMNTYARRLGLNNMEARLGDALVLNDDYIGKFDYVLCDVPCSGMGIVRRKPEIKYKKEEEVLNLPDLQYQILENASSYLKEGGILIYSTCTIFRQENMEVVDRFLANHKDFDLDDLGSVKEFLGIGDKDLVKILPDRYEMDGFFICRMKKI</sequence>
<dbReference type="SUPFAM" id="SSF53335">
    <property type="entry name" value="S-adenosyl-L-methionine-dependent methyltransferases"/>
    <property type="match status" value="1"/>
</dbReference>
<evidence type="ECO:0000313" key="15">
    <source>
        <dbReference type="EMBL" id="EFM64187.1"/>
    </source>
</evidence>
<evidence type="ECO:0000313" key="16">
    <source>
        <dbReference type="Proteomes" id="UP000003244"/>
    </source>
</evidence>
<evidence type="ECO:0000256" key="12">
    <source>
        <dbReference type="ARBA" id="ARBA00047283"/>
    </source>
</evidence>
<evidence type="ECO:0000256" key="8">
    <source>
        <dbReference type="ARBA" id="ARBA00022691"/>
    </source>
</evidence>
<keyword evidence="16" id="KW-1185">Reference proteome</keyword>
<evidence type="ECO:0000256" key="10">
    <source>
        <dbReference type="ARBA" id="ARBA00030399"/>
    </source>
</evidence>
<evidence type="ECO:0000259" key="14">
    <source>
        <dbReference type="PROSITE" id="PS51686"/>
    </source>
</evidence>
<comment type="function">
    <text evidence="1">Specifically methylates the cytosine at position 967 (m5C967) of 16S rRNA.</text>
</comment>
<dbReference type="Pfam" id="PF22458">
    <property type="entry name" value="RsmF-B_ferredox"/>
    <property type="match status" value="1"/>
</dbReference>
<feature type="binding site" evidence="13">
    <location>
        <position position="334"/>
    </location>
    <ligand>
        <name>S-adenosyl-L-methionine</name>
        <dbReference type="ChEBI" id="CHEBI:59789"/>
    </ligand>
</feature>
<evidence type="ECO:0000256" key="9">
    <source>
        <dbReference type="ARBA" id="ARBA00022884"/>
    </source>
</evidence>
<dbReference type="Gene3D" id="1.10.940.10">
    <property type="entry name" value="NusB-like"/>
    <property type="match status" value="1"/>
</dbReference>
<evidence type="ECO:0000256" key="2">
    <source>
        <dbReference type="ARBA" id="ARBA00004496"/>
    </source>
</evidence>
<dbReference type="PRINTS" id="PR02008">
    <property type="entry name" value="RCMTFAMILY"/>
</dbReference>
<dbReference type="GO" id="GO:0008649">
    <property type="term" value="F:rRNA methyltransferase activity"/>
    <property type="evidence" value="ECO:0007669"/>
    <property type="project" value="InterPro"/>
</dbReference>
<dbReference type="PANTHER" id="PTHR22807">
    <property type="entry name" value="NOP2 YEAST -RELATED NOL1/NOP2/FMU SUN DOMAIN-CONTAINING"/>
    <property type="match status" value="1"/>
</dbReference>
<evidence type="ECO:0000256" key="11">
    <source>
        <dbReference type="ARBA" id="ARBA00031088"/>
    </source>
</evidence>
<keyword evidence="5" id="KW-0698">rRNA processing</keyword>
<dbReference type="EC" id="2.1.1.176" evidence="3"/>
<dbReference type="InterPro" id="IPR023267">
    <property type="entry name" value="RCMT"/>
</dbReference>
<dbReference type="InterPro" id="IPR006027">
    <property type="entry name" value="NusB_RsmB_TIM44"/>
</dbReference>
<dbReference type="OrthoDB" id="9810297at2"/>
<evidence type="ECO:0000256" key="5">
    <source>
        <dbReference type="ARBA" id="ARBA00022552"/>
    </source>
</evidence>
<feature type="active site" description="Nucleophile" evidence="13">
    <location>
        <position position="386"/>
    </location>
</feature>
<dbReference type="NCBIfam" id="TIGR00563">
    <property type="entry name" value="rsmB"/>
    <property type="match status" value="1"/>
</dbReference>
<comment type="similarity">
    <text evidence="13">Belongs to the class I-like SAM-binding methyltransferase superfamily. RsmB/NOP family.</text>
</comment>
<evidence type="ECO:0000256" key="3">
    <source>
        <dbReference type="ARBA" id="ARBA00012140"/>
    </source>
</evidence>
<dbReference type="AlphaFoldDB" id="E0E4G2"/>
<evidence type="ECO:0000256" key="13">
    <source>
        <dbReference type="PROSITE-ProRule" id="PRU01023"/>
    </source>
</evidence>
<comment type="caution">
    <text evidence="15">The sequence shown here is derived from an EMBL/GenBank/DDBJ whole genome shotgun (WGS) entry which is preliminary data.</text>
</comment>
<organism evidence="15 16">
    <name type="scientific">Peptostreptococcus stomatis DSM 17678</name>
    <dbReference type="NCBI Taxonomy" id="596315"/>
    <lineage>
        <taxon>Bacteria</taxon>
        <taxon>Bacillati</taxon>
        <taxon>Bacillota</taxon>
        <taxon>Clostridia</taxon>
        <taxon>Peptostreptococcales</taxon>
        <taxon>Peptostreptococcaceae</taxon>
        <taxon>Peptostreptococcus</taxon>
    </lineage>
</organism>
<keyword evidence="9 13" id="KW-0694">RNA-binding</keyword>
<evidence type="ECO:0000256" key="1">
    <source>
        <dbReference type="ARBA" id="ARBA00002724"/>
    </source>
</evidence>
<keyword evidence="8 13" id="KW-0949">S-adenosyl-L-methionine</keyword>
<dbReference type="GO" id="GO:0006355">
    <property type="term" value="P:regulation of DNA-templated transcription"/>
    <property type="evidence" value="ECO:0007669"/>
    <property type="project" value="InterPro"/>
</dbReference>
<evidence type="ECO:0000256" key="7">
    <source>
        <dbReference type="ARBA" id="ARBA00022679"/>
    </source>
</evidence>
<dbReference type="InterPro" id="IPR049560">
    <property type="entry name" value="MeTrfase_RsmB-F_NOP2_cat"/>
</dbReference>
<comment type="subcellular location">
    <subcellularLocation>
        <location evidence="2">Cytoplasm</location>
    </subcellularLocation>
</comment>
<proteinExistence type="inferred from homology"/>
<dbReference type="eggNOG" id="COG0144">
    <property type="taxonomic scope" value="Bacteria"/>
</dbReference>
<dbReference type="CDD" id="cd02440">
    <property type="entry name" value="AdoMet_MTases"/>
    <property type="match status" value="1"/>
</dbReference>
<dbReference type="NCBIfam" id="NF011494">
    <property type="entry name" value="PRK14902.1"/>
    <property type="match status" value="1"/>
</dbReference>
<dbReference type="Proteomes" id="UP000003244">
    <property type="component" value="Unassembled WGS sequence"/>
</dbReference>
<dbReference type="RefSeq" id="WP_007790518.1">
    <property type="nucleotide sequence ID" value="NZ_ADGQ01000066.1"/>
</dbReference>
<dbReference type="Pfam" id="PF01189">
    <property type="entry name" value="Methyltr_RsmB-F"/>
    <property type="match status" value="1"/>
</dbReference>
<dbReference type="SUPFAM" id="SSF48013">
    <property type="entry name" value="NusB-like"/>
    <property type="match status" value="1"/>
</dbReference>
<dbReference type="GO" id="GO:0005737">
    <property type="term" value="C:cytoplasm"/>
    <property type="evidence" value="ECO:0007669"/>
    <property type="project" value="UniProtKB-SubCell"/>
</dbReference>
<feature type="binding site" evidence="13">
    <location>
        <position position="316"/>
    </location>
    <ligand>
        <name>S-adenosyl-L-methionine</name>
        <dbReference type="ChEBI" id="CHEBI:59789"/>
    </ligand>
</feature>
<dbReference type="PANTHER" id="PTHR22807:SF53">
    <property type="entry name" value="RIBOSOMAL RNA SMALL SUBUNIT METHYLTRANSFERASE B-RELATED"/>
    <property type="match status" value="1"/>
</dbReference>
<dbReference type="Gene3D" id="3.40.50.150">
    <property type="entry name" value="Vaccinia Virus protein VP39"/>
    <property type="match status" value="1"/>
</dbReference>
<dbReference type="InterPro" id="IPR035926">
    <property type="entry name" value="NusB-like_sf"/>
</dbReference>
<dbReference type="EMBL" id="ADGQ01000066">
    <property type="protein sequence ID" value="EFM64187.1"/>
    <property type="molecule type" value="Genomic_DNA"/>
</dbReference>
<reference evidence="15 16" key="1">
    <citation type="submission" date="2010-08" db="EMBL/GenBank/DDBJ databases">
        <authorList>
            <person name="Harkins D.M."/>
            <person name="Madupu R."/>
            <person name="Durkin A.S."/>
            <person name="Torralba M."/>
            <person name="Methe B."/>
            <person name="Sutton G.G."/>
            <person name="Nelson K.E."/>
        </authorList>
    </citation>
    <scope>NUCLEOTIDE SEQUENCE [LARGE SCALE GENOMIC DNA]</scope>
    <source>
        <strain evidence="15 16">DSM 17678</strain>
    </source>
</reference>
<evidence type="ECO:0000256" key="4">
    <source>
        <dbReference type="ARBA" id="ARBA00022490"/>
    </source>
</evidence>
<keyword evidence="4" id="KW-0963">Cytoplasm</keyword>
<name>E0E4G2_9FIRM</name>
<evidence type="ECO:0000256" key="6">
    <source>
        <dbReference type="ARBA" id="ARBA00022603"/>
    </source>
</evidence>
<protein>
    <recommendedName>
        <fullName evidence="3">16S rRNA (cytosine(967)-C(5))-methyltransferase</fullName>
        <ecNumber evidence="3">2.1.1.176</ecNumber>
    </recommendedName>
    <alternativeName>
        <fullName evidence="10">16S rRNA m5C967 methyltransferase</fullName>
    </alternativeName>
    <alternativeName>
        <fullName evidence="11">rRNA (cytosine-C(5)-)-methyltransferase RsmB</fullName>
    </alternativeName>
</protein>
<dbReference type="Pfam" id="PF01029">
    <property type="entry name" value="NusB"/>
    <property type="match status" value="1"/>
</dbReference>
<dbReference type="FunFam" id="3.40.50.150:FF:000022">
    <property type="entry name" value="Ribosomal RNA small subunit methyltransferase B"/>
    <property type="match status" value="1"/>
</dbReference>
<keyword evidence="7 13" id="KW-0808">Transferase</keyword>
<dbReference type="STRING" id="596315.HMPREF0634_1339"/>
<accession>E0E4G2</accession>
<feature type="binding site" evidence="13">
    <location>
        <begin position="265"/>
        <end position="271"/>
    </location>
    <ligand>
        <name>S-adenosyl-L-methionine</name>
        <dbReference type="ChEBI" id="CHEBI:59789"/>
    </ligand>
</feature>
<dbReference type="InterPro" id="IPR001678">
    <property type="entry name" value="MeTrfase_RsmB-F_NOP2_dom"/>
</dbReference>
<dbReference type="InterPro" id="IPR004573">
    <property type="entry name" value="rRNA_ssu_MeTfrase_B"/>
</dbReference>
<dbReference type="GeneID" id="84801175"/>